<keyword evidence="4" id="KW-0812">Transmembrane</keyword>
<dbReference type="InterPro" id="IPR036388">
    <property type="entry name" value="WH-like_DNA-bd_sf"/>
</dbReference>
<proteinExistence type="predicted"/>
<feature type="transmembrane region" description="Helical" evidence="4">
    <location>
        <begin position="150"/>
        <end position="168"/>
    </location>
</feature>
<evidence type="ECO:0000259" key="5">
    <source>
        <dbReference type="PROSITE" id="PS51755"/>
    </source>
</evidence>
<keyword evidence="7" id="KW-1185">Reference proteome</keyword>
<dbReference type="AlphaFoldDB" id="A0AAD1FDQ0"/>
<dbReference type="SMART" id="SM00862">
    <property type="entry name" value="Trans_reg_C"/>
    <property type="match status" value="1"/>
</dbReference>
<dbReference type="InterPro" id="IPR016032">
    <property type="entry name" value="Sig_transdc_resp-reg_C-effctor"/>
</dbReference>
<name>A0AAD1FDQ0_METFU</name>
<evidence type="ECO:0000313" key="7">
    <source>
        <dbReference type="Proteomes" id="UP000218554"/>
    </source>
</evidence>
<feature type="DNA-binding region" description="OmpR/PhoB-type" evidence="2">
    <location>
        <begin position="5"/>
        <end position="108"/>
    </location>
</feature>
<evidence type="ECO:0000256" key="2">
    <source>
        <dbReference type="PROSITE-ProRule" id="PRU01091"/>
    </source>
</evidence>
<dbReference type="PROSITE" id="PS51755">
    <property type="entry name" value="OMPR_PHOB"/>
    <property type="match status" value="1"/>
</dbReference>
<dbReference type="Pfam" id="PF00486">
    <property type="entry name" value="Trans_reg_C"/>
    <property type="match status" value="1"/>
</dbReference>
<evidence type="ECO:0000256" key="4">
    <source>
        <dbReference type="SAM" id="Phobius"/>
    </source>
</evidence>
<accession>A0AAD1FDQ0</accession>
<evidence type="ECO:0000256" key="3">
    <source>
        <dbReference type="SAM" id="MobiDB-lite"/>
    </source>
</evidence>
<dbReference type="GO" id="GO:0000160">
    <property type="term" value="P:phosphorelay signal transduction system"/>
    <property type="evidence" value="ECO:0007669"/>
    <property type="project" value="InterPro"/>
</dbReference>
<sequence>MSYLTIKTGTPGCLAHFYPAKYRIDLIDEQRRQRIDLSFAGSRVLECLLDAAGEVVSREALLSHAWADRVVSQGSLNQQIHTLRRLLHDKDRRRIIQTLPSRGYLFNPEFLVPGTERASIPDPAESRSRPMAAPTPGVVGTRATRRRRTWSLHGAWALALLLSSSLVAPGLRPMPLPFIHQPLDYHPVGHRYAGTSGLPQSERPREAPFISLRPARHP</sequence>
<dbReference type="KEGG" id="pfuw:KF707C_6530"/>
<organism evidence="6 7">
    <name type="scientific">Metapseudomonas furukawaii</name>
    <name type="common">Pseudomonas furukawaii</name>
    <dbReference type="NCBI Taxonomy" id="1149133"/>
    <lineage>
        <taxon>Bacteria</taxon>
        <taxon>Pseudomonadati</taxon>
        <taxon>Pseudomonadota</taxon>
        <taxon>Gammaproteobacteria</taxon>
        <taxon>Pseudomonadales</taxon>
        <taxon>Pseudomonadaceae</taxon>
        <taxon>Metapseudomonas</taxon>
    </lineage>
</organism>
<dbReference type="InterPro" id="IPR001867">
    <property type="entry name" value="OmpR/PhoB-type_DNA-bd"/>
</dbReference>
<dbReference type="EMBL" id="AP014862">
    <property type="protein sequence ID" value="BAU72341.1"/>
    <property type="molecule type" value="Genomic_DNA"/>
</dbReference>
<reference evidence="7" key="1">
    <citation type="submission" date="2015-05" db="EMBL/GenBank/DDBJ databases">
        <title>Draft genome sequencing of a biphenyl-degrading bacterium, Pseudomonas balearica KF707 (=NBRC110670).</title>
        <authorList>
            <person name="Kimura N."/>
            <person name="Hirose J."/>
            <person name="Watanabe T."/>
            <person name="Suenaga H."/>
            <person name="Fujihara H."/>
            <person name="Noguchi M."/>
            <person name="Hashimoto M."/>
            <person name="Shimodaira J."/>
            <person name="Tsuchikane K."/>
            <person name="Hosoyama A."/>
            <person name="Yamazoe A."/>
            <person name="Fujita N."/>
            <person name="Furukawa K."/>
        </authorList>
    </citation>
    <scope>NUCLEOTIDE SEQUENCE [LARGE SCALE GENOMIC DNA]</scope>
    <source>
        <strain evidence="7">DSM 10086 / NBRC 110670 / KF707</strain>
    </source>
</reference>
<dbReference type="SUPFAM" id="SSF46894">
    <property type="entry name" value="C-terminal effector domain of the bipartite response regulators"/>
    <property type="match status" value="1"/>
</dbReference>
<dbReference type="CDD" id="cd00383">
    <property type="entry name" value="trans_reg_C"/>
    <property type="match status" value="1"/>
</dbReference>
<protein>
    <recommendedName>
        <fullName evidence="5">OmpR/PhoB-type domain-containing protein</fullName>
    </recommendedName>
</protein>
<dbReference type="RefSeq" id="WP_004420511.1">
    <property type="nucleotide sequence ID" value="NZ_AJMR01000047.1"/>
</dbReference>
<feature type="region of interest" description="Disordered" evidence="3">
    <location>
        <begin position="120"/>
        <end position="142"/>
    </location>
</feature>
<evidence type="ECO:0000256" key="1">
    <source>
        <dbReference type="ARBA" id="ARBA00023125"/>
    </source>
</evidence>
<feature type="region of interest" description="Disordered" evidence="3">
    <location>
        <begin position="191"/>
        <end position="218"/>
    </location>
</feature>
<gene>
    <name evidence="6" type="ORF">KF707C_6530</name>
</gene>
<evidence type="ECO:0000313" key="6">
    <source>
        <dbReference type="EMBL" id="BAU72341.1"/>
    </source>
</evidence>
<dbReference type="Gene3D" id="1.10.10.10">
    <property type="entry name" value="Winged helix-like DNA-binding domain superfamily/Winged helix DNA-binding domain"/>
    <property type="match status" value="1"/>
</dbReference>
<dbReference type="GO" id="GO:0006355">
    <property type="term" value="P:regulation of DNA-templated transcription"/>
    <property type="evidence" value="ECO:0007669"/>
    <property type="project" value="InterPro"/>
</dbReference>
<keyword evidence="4" id="KW-0472">Membrane</keyword>
<reference evidence="6 7" key="2">
    <citation type="journal article" date="2017" name="Int. J. Syst. Evol. Microbiol.">
        <title>Pseudomonas furukawaii sp. nov., a polychlorinated biphenyl-degrading bacterium isolated from biphenyl-contaminated soil in Japan.</title>
        <authorList>
            <person name="Kimura N."/>
            <person name="Watanabe T."/>
            <person name="Suenaga H."/>
            <person name="Fujihara H."/>
            <person name="Futagami T."/>
            <person name="Goto M."/>
            <person name="Hanada S."/>
            <person name="Hirose J."/>
        </authorList>
    </citation>
    <scope>NUCLEOTIDE SEQUENCE [LARGE SCALE GENOMIC DNA]</scope>
    <source>
        <strain evidence="7">DSM 10086 / NBRC 110670 / KF707</strain>
    </source>
</reference>
<dbReference type="GO" id="GO:0003677">
    <property type="term" value="F:DNA binding"/>
    <property type="evidence" value="ECO:0007669"/>
    <property type="project" value="UniProtKB-UniRule"/>
</dbReference>
<dbReference type="Proteomes" id="UP000218554">
    <property type="component" value="Chromosome"/>
</dbReference>
<keyword evidence="4" id="KW-1133">Transmembrane helix</keyword>
<keyword evidence="1 2" id="KW-0238">DNA-binding</keyword>
<feature type="domain" description="OmpR/PhoB-type" evidence="5">
    <location>
        <begin position="5"/>
        <end position="108"/>
    </location>
</feature>